<feature type="compositionally biased region" description="Pro residues" evidence="2">
    <location>
        <begin position="1"/>
        <end position="10"/>
    </location>
</feature>
<reference evidence="3 4" key="1">
    <citation type="journal article" date="2018" name="Nat. Ecol. Evol.">
        <title>Pezizomycetes genomes reveal the molecular basis of ectomycorrhizal truffle lifestyle.</title>
        <authorList>
            <person name="Murat C."/>
            <person name="Payen T."/>
            <person name="Noel B."/>
            <person name="Kuo A."/>
            <person name="Morin E."/>
            <person name="Chen J."/>
            <person name="Kohler A."/>
            <person name="Krizsan K."/>
            <person name="Balestrini R."/>
            <person name="Da Silva C."/>
            <person name="Montanini B."/>
            <person name="Hainaut M."/>
            <person name="Levati E."/>
            <person name="Barry K.W."/>
            <person name="Belfiori B."/>
            <person name="Cichocki N."/>
            <person name="Clum A."/>
            <person name="Dockter R.B."/>
            <person name="Fauchery L."/>
            <person name="Guy J."/>
            <person name="Iotti M."/>
            <person name="Le Tacon F."/>
            <person name="Lindquist E.A."/>
            <person name="Lipzen A."/>
            <person name="Malagnac F."/>
            <person name="Mello A."/>
            <person name="Molinier V."/>
            <person name="Miyauchi S."/>
            <person name="Poulain J."/>
            <person name="Riccioni C."/>
            <person name="Rubini A."/>
            <person name="Sitrit Y."/>
            <person name="Splivallo R."/>
            <person name="Traeger S."/>
            <person name="Wang M."/>
            <person name="Zifcakova L."/>
            <person name="Wipf D."/>
            <person name="Zambonelli A."/>
            <person name="Paolocci F."/>
            <person name="Nowrousian M."/>
            <person name="Ottonello S."/>
            <person name="Baldrian P."/>
            <person name="Spatafora J.W."/>
            <person name="Henrissat B."/>
            <person name="Nagy L.G."/>
            <person name="Aury J.M."/>
            <person name="Wincker P."/>
            <person name="Grigoriev I.V."/>
            <person name="Bonfante P."/>
            <person name="Martin F.M."/>
        </authorList>
    </citation>
    <scope>NUCLEOTIDE SEQUENCE [LARGE SCALE GENOMIC DNA]</scope>
    <source>
        <strain evidence="3 4">ATCC MYA-4762</strain>
    </source>
</reference>
<protein>
    <submittedName>
        <fullName evidence="3">Mob1/phocein</fullName>
    </submittedName>
</protein>
<evidence type="ECO:0000256" key="2">
    <source>
        <dbReference type="SAM" id="MobiDB-lite"/>
    </source>
</evidence>
<dbReference type="Pfam" id="PF03637">
    <property type="entry name" value="Mob1_phocein"/>
    <property type="match status" value="1"/>
</dbReference>
<feature type="non-terminal residue" evidence="3">
    <location>
        <position position="273"/>
    </location>
</feature>
<dbReference type="InterPro" id="IPR005301">
    <property type="entry name" value="MOB_kinase_act_fam"/>
</dbReference>
<feature type="binding site" evidence="1">
    <location>
        <position position="228"/>
    </location>
    <ligand>
        <name>Zn(2+)</name>
        <dbReference type="ChEBI" id="CHEBI:29105"/>
    </ligand>
</feature>
<feature type="binding site" evidence="1">
    <location>
        <position position="157"/>
    </location>
    <ligand>
        <name>Zn(2+)</name>
        <dbReference type="ChEBI" id="CHEBI:29105"/>
    </ligand>
</feature>
<dbReference type="SMART" id="SM01388">
    <property type="entry name" value="Mob1_phocein"/>
    <property type="match status" value="1"/>
</dbReference>
<evidence type="ECO:0000313" key="4">
    <source>
        <dbReference type="Proteomes" id="UP000267821"/>
    </source>
</evidence>
<dbReference type="SUPFAM" id="SSF101152">
    <property type="entry name" value="Mob1/phocein"/>
    <property type="match status" value="1"/>
</dbReference>
<dbReference type="PANTHER" id="PTHR22599">
    <property type="entry name" value="MPS ONE BINDER KINASE ACTIVATOR-LIKE MOB"/>
    <property type="match status" value="1"/>
</dbReference>
<name>A0A3N4LML5_9PEZI</name>
<proteinExistence type="predicted"/>
<keyword evidence="1" id="KW-0862">Zinc</keyword>
<dbReference type="InterPro" id="IPR036703">
    <property type="entry name" value="MOB_kinase_act_sf"/>
</dbReference>
<dbReference type="Gene3D" id="1.20.140.30">
    <property type="entry name" value="MOB kinase activator"/>
    <property type="match status" value="1"/>
</dbReference>
<organism evidence="3 4">
    <name type="scientific">Terfezia boudieri ATCC MYA-4762</name>
    <dbReference type="NCBI Taxonomy" id="1051890"/>
    <lineage>
        <taxon>Eukaryota</taxon>
        <taxon>Fungi</taxon>
        <taxon>Dikarya</taxon>
        <taxon>Ascomycota</taxon>
        <taxon>Pezizomycotina</taxon>
        <taxon>Pezizomycetes</taxon>
        <taxon>Pezizales</taxon>
        <taxon>Pezizaceae</taxon>
        <taxon>Terfezia</taxon>
    </lineage>
</organism>
<accession>A0A3N4LML5</accession>
<dbReference type="AlphaFoldDB" id="A0A3N4LML5"/>
<feature type="binding site" evidence="1">
    <location>
        <position position="233"/>
    </location>
    <ligand>
        <name>Zn(2+)</name>
        <dbReference type="ChEBI" id="CHEBI:29105"/>
    </ligand>
</feature>
<evidence type="ECO:0000256" key="1">
    <source>
        <dbReference type="PIRSR" id="PIRSR605301-1"/>
    </source>
</evidence>
<gene>
    <name evidence="3" type="ORF">L211DRAFT_772439</name>
</gene>
<feature type="non-terminal residue" evidence="3">
    <location>
        <position position="1"/>
    </location>
</feature>
<feature type="compositionally biased region" description="Low complexity" evidence="2">
    <location>
        <begin position="25"/>
        <end position="35"/>
    </location>
</feature>
<evidence type="ECO:0000313" key="3">
    <source>
        <dbReference type="EMBL" id="RPB24080.1"/>
    </source>
</evidence>
<dbReference type="OrthoDB" id="10262609at2759"/>
<dbReference type="InParanoid" id="A0A3N4LML5"/>
<dbReference type="STRING" id="1051890.A0A3N4LML5"/>
<dbReference type="Proteomes" id="UP000267821">
    <property type="component" value="Unassembled WGS sequence"/>
</dbReference>
<dbReference type="EMBL" id="ML121543">
    <property type="protein sequence ID" value="RPB24080.1"/>
    <property type="molecule type" value="Genomic_DNA"/>
</dbReference>
<keyword evidence="4" id="KW-1185">Reference proteome</keyword>
<keyword evidence="1" id="KW-0479">Metal-binding</keyword>
<feature type="region of interest" description="Disordered" evidence="2">
    <location>
        <begin position="1"/>
        <end position="71"/>
    </location>
</feature>
<feature type="binding site" evidence="1">
    <location>
        <position position="152"/>
    </location>
    <ligand>
        <name>Zn(2+)</name>
        <dbReference type="ChEBI" id="CHEBI:29105"/>
    </ligand>
</feature>
<sequence length="273" mass="30206">SPRLPSPPPYTEVQIEDSPTSTAVPSSPISKAAPPTTTPAPPTNKTTATITRRIRPGSKSRDISTGPSPLDLHDVDSAFQLQEHLASLLIEKTTTSTPGSSTPHTIPISKDSATALANPPSGVDPQLWCYELTRRLTRDLNHLIVALLQDNCTSKTCPQMRASEWQYLCAVHDPPQSCCAIDYSCHTLDHAATILTSSRYFPSRLSLTAQGGKHLSSIFRRLYRIFAHAWFQHRGVFWEVEGEWGLYLFFKTVSERYNLIPEDNLTIPPEAEG</sequence>